<reference evidence="7 8" key="1">
    <citation type="submission" date="2024-02" db="EMBL/GenBank/DDBJ databases">
        <title>High-quality chromosome-scale genome assembly of Pensacola bahiagrass (Paspalum notatum Flugge var. saurae).</title>
        <authorList>
            <person name="Vega J.M."/>
            <person name="Podio M."/>
            <person name="Orjuela J."/>
            <person name="Siena L.A."/>
            <person name="Pessino S.C."/>
            <person name="Combes M.C."/>
            <person name="Mariac C."/>
            <person name="Albertini E."/>
            <person name="Pupilli F."/>
            <person name="Ortiz J.P.A."/>
            <person name="Leblanc O."/>
        </authorList>
    </citation>
    <scope>NUCLEOTIDE SEQUENCE [LARGE SCALE GENOMIC DNA]</scope>
    <source>
        <strain evidence="7">R1</strain>
        <tissue evidence="7">Leaf</tissue>
    </source>
</reference>
<dbReference type="GO" id="GO:0103075">
    <property type="term" value="F:indole-3-pyruvate monooxygenase activity"/>
    <property type="evidence" value="ECO:0007669"/>
    <property type="project" value="UniProtKB-EC"/>
</dbReference>
<dbReference type="PANTHER" id="PTHR43539:SF50">
    <property type="entry name" value="FLAVIN-CONTAINING MONOOXYGENASE"/>
    <property type="match status" value="1"/>
</dbReference>
<dbReference type="EMBL" id="CP144745">
    <property type="protein sequence ID" value="WVZ52952.1"/>
    <property type="molecule type" value="Genomic_DNA"/>
</dbReference>
<dbReference type="InterPro" id="IPR036188">
    <property type="entry name" value="FAD/NAD-bd_sf"/>
</dbReference>
<evidence type="ECO:0000256" key="3">
    <source>
        <dbReference type="ARBA" id="ARBA00022827"/>
    </source>
</evidence>
<comment type="similarity">
    <text evidence="1 6">Belongs to the FMO family.</text>
</comment>
<dbReference type="AlphaFoldDB" id="A0AAQ3SIL3"/>
<keyword evidence="3 6" id="KW-0274">FAD</keyword>
<dbReference type="Gene3D" id="3.50.50.60">
    <property type="entry name" value="FAD/NAD(P)-binding domain"/>
    <property type="match status" value="1"/>
</dbReference>
<comment type="cofactor">
    <cofactor evidence="6">
        <name>FAD</name>
        <dbReference type="ChEBI" id="CHEBI:57692"/>
    </cofactor>
</comment>
<dbReference type="InterPro" id="IPR050982">
    <property type="entry name" value="Auxin_biosynth/cation_transpt"/>
</dbReference>
<dbReference type="Pfam" id="PF00743">
    <property type="entry name" value="FMO-like"/>
    <property type="match status" value="1"/>
</dbReference>
<name>A0AAQ3SIL3_PASNO</name>
<dbReference type="GO" id="GO:0004499">
    <property type="term" value="F:N,N-dimethylaniline monooxygenase activity"/>
    <property type="evidence" value="ECO:0007669"/>
    <property type="project" value="InterPro"/>
</dbReference>
<evidence type="ECO:0000256" key="6">
    <source>
        <dbReference type="RuleBase" id="RU361177"/>
    </source>
</evidence>
<dbReference type="PANTHER" id="PTHR43539">
    <property type="entry name" value="FLAVIN-BINDING MONOOXYGENASE-LIKE PROTEIN (AFU_ORTHOLOGUE AFUA_4G09220)"/>
    <property type="match status" value="1"/>
</dbReference>
<dbReference type="Proteomes" id="UP001341281">
    <property type="component" value="Chromosome 01"/>
</dbReference>
<accession>A0AAQ3SIL3</accession>
<dbReference type="SUPFAM" id="SSF51905">
    <property type="entry name" value="FAD/NAD(P)-binding domain"/>
    <property type="match status" value="2"/>
</dbReference>
<evidence type="ECO:0000256" key="1">
    <source>
        <dbReference type="ARBA" id="ARBA00009183"/>
    </source>
</evidence>
<dbReference type="EC" id="1.-.-.-" evidence="6"/>
<proteinExistence type="inferred from homology"/>
<evidence type="ECO:0000313" key="8">
    <source>
        <dbReference type="Proteomes" id="UP001341281"/>
    </source>
</evidence>
<dbReference type="GO" id="GO:0050660">
    <property type="term" value="F:flavin adenine dinucleotide binding"/>
    <property type="evidence" value="ECO:0007669"/>
    <property type="project" value="InterPro"/>
</dbReference>
<gene>
    <name evidence="7" type="ORF">U9M48_003950</name>
</gene>
<keyword evidence="8" id="KW-1185">Reference proteome</keyword>
<evidence type="ECO:0000313" key="7">
    <source>
        <dbReference type="EMBL" id="WVZ52952.1"/>
    </source>
</evidence>
<keyword evidence="4 6" id="KW-0560">Oxidoreductase</keyword>
<keyword evidence="2 6" id="KW-0285">Flavoprotein</keyword>
<dbReference type="GO" id="GO:0050661">
    <property type="term" value="F:NADP binding"/>
    <property type="evidence" value="ECO:0007669"/>
    <property type="project" value="InterPro"/>
</dbReference>
<sequence>MEMILYSSWIMIWTKLRYMSYPEGTPTYVPKQKFIKYVDCYTEHFVIKPRYCTCVESVAYDGQTNRWMVIACDMVVGTETLYTVKFLVVATGENAVESIPAIPGFHSFHGEAIHSSAYKSRSSYAGQRVLVVGSGNSRMEIAYDLASHDADTSIVVRSSVHIMTKELIRLGMILVKYIPVTVVDSLIVNSANFVFGDLSGHGIVRPKLGPLLLKSKTGRSCVIDVGTVRLIKNGVIKVFGGISKIVGNKVSSFDAIVFATGYRSTANLWVKCMLNSDGFPKNGGPNHWKGDSGVYCAGFARRGLAGISMDAMSIANDIISTEYPFAPLSTDHVY</sequence>
<evidence type="ECO:0000256" key="4">
    <source>
        <dbReference type="ARBA" id="ARBA00023002"/>
    </source>
</evidence>
<evidence type="ECO:0000256" key="5">
    <source>
        <dbReference type="ARBA" id="ARBA00047707"/>
    </source>
</evidence>
<evidence type="ECO:0000256" key="2">
    <source>
        <dbReference type="ARBA" id="ARBA00022630"/>
    </source>
</evidence>
<organism evidence="7 8">
    <name type="scientific">Paspalum notatum var. saurae</name>
    <dbReference type="NCBI Taxonomy" id="547442"/>
    <lineage>
        <taxon>Eukaryota</taxon>
        <taxon>Viridiplantae</taxon>
        <taxon>Streptophyta</taxon>
        <taxon>Embryophyta</taxon>
        <taxon>Tracheophyta</taxon>
        <taxon>Spermatophyta</taxon>
        <taxon>Magnoliopsida</taxon>
        <taxon>Liliopsida</taxon>
        <taxon>Poales</taxon>
        <taxon>Poaceae</taxon>
        <taxon>PACMAD clade</taxon>
        <taxon>Panicoideae</taxon>
        <taxon>Andropogonodae</taxon>
        <taxon>Paspaleae</taxon>
        <taxon>Paspalinae</taxon>
        <taxon>Paspalum</taxon>
    </lineage>
</organism>
<dbReference type="InterPro" id="IPR020946">
    <property type="entry name" value="Flavin_mOase-like"/>
</dbReference>
<protein>
    <recommendedName>
        <fullName evidence="6">Flavin-containing monooxygenase</fullName>
        <ecNumber evidence="6">1.-.-.-</ecNumber>
    </recommendedName>
</protein>
<dbReference type="PRINTS" id="PR00469">
    <property type="entry name" value="PNDRDTASEII"/>
</dbReference>
<keyword evidence="6" id="KW-0503">Monooxygenase</keyword>
<comment type="catalytic activity">
    <reaction evidence="5">
        <text>indole-3-pyruvate + NADPH + O2 + H(+) = (indol-3-yl)acetate + CO2 + NADP(+) + H2O</text>
        <dbReference type="Rhea" id="RHEA:34331"/>
        <dbReference type="ChEBI" id="CHEBI:15377"/>
        <dbReference type="ChEBI" id="CHEBI:15378"/>
        <dbReference type="ChEBI" id="CHEBI:15379"/>
        <dbReference type="ChEBI" id="CHEBI:16526"/>
        <dbReference type="ChEBI" id="CHEBI:17640"/>
        <dbReference type="ChEBI" id="CHEBI:30854"/>
        <dbReference type="ChEBI" id="CHEBI:57783"/>
        <dbReference type="ChEBI" id="CHEBI:58349"/>
        <dbReference type="EC" id="1.14.13.168"/>
    </reaction>
</comment>